<dbReference type="Pfam" id="PF12770">
    <property type="entry name" value="CHAT"/>
    <property type="match status" value="1"/>
</dbReference>
<dbReference type="Gene3D" id="1.25.40.10">
    <property type="entry name" value="Tetratricopeptide repeat domain"/>
    <property type="match status" value="2"/>
</dbReference>
<gene>
    <name evidence="3" type="ORF">ACFSCW_08220</name>
</gene>
<feature type="signal peptide" evidence="1">
    <location>
        <begin position="1"/>
        <end position="22"/>
    </location>
</feature>
<dbReference type="SUPFAM" id="SSF48452">
    <property type="entry name" value="TPR-like"/>
    <property type="match status" value="1"/>
</dbReference>
<proteinExistence type="predicted"/>
<evidence type="ECO:0000256" key="1">
    <source>
        <dbReference type="SAM" id="SignalP"/>
    </source>
</evidence>
<evidence type="ECO:0000259" key="2">
    <source>
        <dbReference type="Pfam" id="PF12770"/>
    </source>
</evidence>
<dbReference type="RefSeq" id="WP_380888362.1">
    <property type="nucleotide sequence ID" value="NZ_JBHUDY010000001.1"/>
</dbReference>
<keyword evidence="4" id="KW-1185">Reference proteome</keyword>
<organism evidence="3 4">
    <name type="scientific">Sphingomonas tabacisoli</name>
    <dbReference type="NCBI Taxonomy" id="2249466"/>
    <lineage>
        <taxon>Bacteria</taxon>
        <taxon>Pseudomonadati</taxon>
        <taxon>Pseudomonadota</taxon>
        <taxon>Alphaproteobacteria</taxon>
        <taxon>Sphingomonadales</taxon>
        <taxon>Sphingomonadaceae</taxon>
        <taxon>Sphingomonas</taxon>
    </lineage>
</organism>
<dbReference type="EMBL" id="JBHUDY010000001">
    <property type="protein sequence ID" value="MFD1611783.1"/>
    <property type="molecule type" value="Genomic_DNA"/>
</dbReference>
<comment type="caution">
    <text evidence="3">The sequence shown here is derived from an EMBL/GenBank/DDBJ whole genome shotgun (WGS) entry which is preliminary data.</text>
</comment>
<name>A0ABW4I1L2_9SPHN</name>
<dbReference type="Proteomes" id="UP001597115">
    <property type="component" value="Unassembled WGS sequence"/>
</dbReference>
<keyword evidence="1" id="KW-0732">Signal</keyword>
<sequence>MSKASLVAIAATAAALAQPASAAAPERLSIQESFRIGNAGVRCTAQLRPLDPKLKSMFDRGYAIVCRDAAAPVGFLYELKGGDQARLAEADRRCDAPTAADVPGVTGAKVQECEGSDMLRYRTYTVARGDALYASQGLSGYDSALKLGLASIVTDRPVAGEVQVAVTAAGDPAAFARVQAGALDPDGALSEAYARNNAGNYAEAAEFFQTLYDRTVGGTDSSKATEYLVNQGLQQSNLGNMPAADDAFTQAEARGAGDSPIAGRLLRNYRAIHQMNQRRPRQALQELDRKVAAVDRYATESVVGAEITPRLAEEINRANASLNRTQGLDSRLTQYERAQILDAQAEQLRGVALRMQRRYPEALQALERADQALASVRQGRVVSTAFMRSEAIGEAALIRETTGNPGAAEASFKNAIGLLEISYPDSASLLQARSRLAAFYARQGRADEAMKLYQQVVADSEQVSGAAAAVRQALAPYFALLAQRSASDPAAASAMFAANQVFVRPGVAQTQAVLARELSEGDDEAAMLFREAVNQSREVVRQTGEISMLAAANPADGSDAAKMLAAARTRLADLEKEQTALQAKLSKYPRYKVLSPQTLTLADLQKTLKPGEAYYQLRLVGEDAYAVFATPQRTQAIKLTTTAAQLGEAVAKLRDTIVSVDNGQLVTLPFDVVRARQLYRTMFDPLGPDALKGVTHLVVEPDGPLLQLPPTLLVTDQTGVDAYLARTAKKDADKFDMRGIAWLGRDREVTTAVSARSFTDVRQIAPSNGKRAYLGLGENAPPFTAASFLSTGGPARGDCDWPLETWSHPISSAELQFARTAMGGRQSTVLTGSDFSDTAIEKLPDLRDYRVLHFATHGLVTAPRPQCPARPALLTSFGGPNSDGLLSFKEVFDLKLDADYVILSACDTAGMATVKATREAGVETGGNYALDGLVRAFVGAGARGVIASHWPVPDDYDATKRLITGLFSAPPGTPAGQALREAQVKLMDDANTSHPYYWAAFAIVGDAERPLLQK</sequence>
<feature type="chain" id="PRO_5045379417" evidence="1">
    <location>
        <begin position="23"/>
        <end position="1014"/>
    </location>
</feature>
<evidence type="ECO:0000313" key="3">
    <source>
        <dbReference type="EMBL" id="MFD1611783.1"/>
    </source>
</evidence>
<accession>A0ABW4I1L2</accession>
<dbReference type="InterPro" id="IPR011990">
    <property type="entry name" value="TPR-like_helical_dom_sf"/>
</dbReference>
<feature type="domain" description="CHAT" evidence="2">
    <location>
        <begin position="675"/>
        <end position="1006"/>
    </location>
</feature>
<protein>
    <submittedName>
        <fullName evidence="3">CHAT domain-containing protein</fullName>
    </submittedName>
</protein>
<reference evidence="4" key="1">
    <citation type="journal article" date="2019" name="Int. J. Syst. Evol. Microbiol.">
        <title>The Global Catalogue of Microorganisms (GCM) 10K type strain sequencing project: providing services to taxonomists for standard genome sequencing and annotation.</title>
        <authorList>
            <consortium name="The Broad Institute Genomics Platform"/>
            <consortium name="The Broad Institute Genome Sequencing Center for Infectious Disease"/>
            <person name="Wu L."/>
            <person name="Ma J."/>
        </authorList>
    </citation>
    <scope>NUCLEOTIDE SEQUENCE [LARGE SCALE GENOMIC DNA]</scope>
    <source>
        <strain evidence="4">CGMCC 1.16275</strain>
    </source>
</reference>
<dbReference type="InterPro" id="IPR024983">
    <property type="entry name" value="CHAT_dom"/>
</dbReference>
<evidence type="ECO:0000313" key="4">
    <source>
        <dbReference type="Proteomes" id="UP001597115"/>
    </source>
</evidence>